<gene>
    <name evidence="11" type="ORF">K435DRAFT_845395</name>
</gene>
<reference evidence="11 12" key="1">
    <citation type="journal article" date="2019" name="Nat. Ecol. Evol.">
        <title>Megaphylogeny resolves global patterns of mushroom evolution.</title>
        <authorList>
            <person name="Varga T."/>
            <person name="Krizsan K."/>
            <person name="Foldi C."/>
            <person name="Dima B."/>
            <person name="Sanchez-Garcia M."/>
            <person name="Sanchez-Ramirez S."/>
            <person name="Szollosi G.J."/>
            <person name="Szarkandi J.G."/>
            <person name="Papp V."/>
            <person name="Albert L."/>
            <person name="Andreopoulos W."/>
            <person name="Angelini C."/>
            <person name="Antonin V."/>
            <person name="Barry K.W."/>
            <person name="Bougher N.L."/>
            <person name="Buchanan P."/>
            <person name="Buyck B."/>
            <person name="Bense V."/>
            <person name="Catcheside P."/>
            <person name="Chovatia M."/>
            <person name="Cooper J."/>
            <person name="Damon W."/>
            <person name="Desjardin D."/>
            <person name="Finy P."/>
            <person name="Geml J."/>
            <person name="Haridas S."/>
            <person name="Hughes K."/>
            <person name="Justo A."/>
            <person name="Karasinski D."/>
            <person name="Kautmanova I."/>
            <person name="Kiss B."/>
            <person name="Kocsube S."/>
            <person name="Kotiranta H."/>
            <person name="LaButti K.M."/>
            <person name="Lechner B.E."/>
            <person name="Liimatainen K."/>
            <person name="Lipzen A."/>
            <person name="Lukacs Z."/>
            <person name="Mihaltcheva S."/>
            <person name="Morgado L.N."/>
            <person name="Niskanen T."/>
            <person name="Noordeloos M.E."/>
            <person name="Ohm R.A."/>
            <person name="Ortiz-Santana B."/>
            <person name="Ovrebo C."/>
            <person name="Racz N."/>
            <person name="Riley R."/>
            <person name="Savchenko A."/>
            <person name="Shiryaev A."/>
            <person name="Soop K."/>
            <person name="Spirin V."/>
            <person name="Szebenyi C."/>
            <person name="Tomsovsky M."/>
            <person name="Tulloss R.E."/>
            <person name="Uehling J."/>
            <person name="Grigoriev I.V."/>
            <person name="Vagvolgyi C."/>
            <person name="Papp T."/>
            <person name="Martin F.M."/>
            <person name="Miettinen O."/>
            <person name="Hibbett D.S."/>
            <person name="Nagy L.G."/>
        </authorList>
    </citation>
    <scope>NUCLEOTIDE SEQUENCE [LARGE SCALE GENOMIC DNA]</scope>
    <source>
        <strain evidence="11 12">CBS 962.96</strain>
    </source>
</reference>
<name>A0A4S8KUQ2_DENBC</name>
<dbReference type="Gene3D" id="2.60.40.10">
    <property type="entry name" value="Immunoglobulins"/>
    <property type="match status" value="1"/>
</dbReference>
<dbReference type="GO" id="GO:0045493">
    <property type="term" value="P:xylan catabolic process"/>
    <property type="evidence" value="ECO:0007669"/>
    <property type="project" value="UniProtKB-KW"/>
</dbReference>
<feature type="region of interest" description="Disordered" evidence="9">
    <location>
        <begin position="1165"/>
        <end position="1198"/>
    </location>
</feature>
<dbReference type="InterPro" id="IPR002772">
    <property type="entry name" value="Glyco_hydro_3_C"/>
</dbReference>
<feature type="region of interest" description="Disordered" evidence="9">
    <location>
        <begin position="780"/>
        <end position="813"/>
    </location>
</feature>
<evidence type="ECO:0000259" key="10">
    <source>
        <dbReference type="PROSITE" id="PS51820"/>
    </source>
</evidence>
<feature type="region of interest" description="Disordered" evidence="9">
    <location>
        <begin position="459"/>
        <end position="494"/>
    </location>
</feature>
<feature type="region of interest" description="Disordered" evidence="9">
    <location>
        <begin position="886"/>
        <end position="908"/>
    </location>
</feature>
<dbReference type="InterPro" id="IPR036881">
    <property type="entry name" value="Glyco_hydro_3_C_sf"/>
</dbReference>
<keyword evidence="5 11" id="KW-0378">Hydrolase</keyword>
<comment type="catalytic activity">
    <reaction evidence="7">
        <text>Hydrolysis of (1-&gt;4)-beta-D-xylans, to remove successive D-xylose residues from the non-reducing termini.</text>
        <dbReference type="EC" id="3.2.1.37"/>
    </reaction>
</comment>
<dbReference type="PANTHER" id="PTHR42721">
    <property type="entry name" value="SUGAR HYDROLASE-RELATED"/>
    <property type="match status" value="1"/>
</dbReference>
<dbReference type="Gene3D" id="3.20.20.300">
    <property type="entry name" value="Glycoside hydrolase, family 3, N-terminal domain"/>
    <property type="match status" value="1"/>
</dbReference>
<dbReference type="InterPro" id="IPR026891">
    <property type="entry name" value="Fn3-like"/>
</dbReference>
<dbReference type="EMBL" id="ML180005">
    <property type="protein sequence ID" value="THU79599.1"/>
    <property type="molecule type" value="Genomic_DNA"/>
</dbReference>
<keyword evidence="6" id="KW-0326">Glycosidase</keyword>
<dbReference type="InterPro" id="IPR044993">
    <property type="entry name" value="BXL"/>
</dbReference>
<comment type="pathway">
    <text evidence="1">Glycan degradation; xylan degradation.</text>
</comment>
<dbReference type="AlphaFoldDB" id="A0A4S8KUQ2"/>
<evidence type="ECO:0000256" key="3">
    <source>
        <dbReference type="ARBA" id="ARBA00022651"/>
    </source>
</evidence>
<dbReference type="SUPFAM" id="SSF52279">
    <property type="entry name" value="Beta-D-glucan exohydrolase, C-terminal domain"/>
    <property type="match status" value="1"/>
</dbReference>
<feature type="region of interest" description="Disordered" evidence="9">
    <location>
        <begin position="571"/>
        <end position="590"/>
    </location>
</feature>
<evidence type="ECO:0000256" key="2">
    <source>
        <dbReference type="ARBA" id="ARBA00005336"/>
    </source>
</evidence>
<dbReference type="InterPro" id="IPR013783">
    <property type="entry name" value="Ig-like_fold"/>
</dbReference>
<dbReference type="GO" id="GO:0031222">
    <property type="term" value="P:arabinan catabolic process"/>
    <property type="evidence" value="ECO:0007669"/>
    <property type="project" value="TreeGrafter"/>
</dbReference>
<evidence type="ECO:0000313" key="11">
    <source>
        <dbReference type="EMBL" id="THU79599.1"/>
    </source>
</evidence>
<dbReference type="PRINTS" id="PR00133">
    <property type="entry name" value="GLHYDRLASE3"/>
</dbReference>
<dbReference type="GO" id="GO:0046556">
    <property type="term" value="F:alpha-L-arabinofuranosidase activity"/>
    <property type="evidence" value="ECO:0007669"/>
    <property type="project" value="TreeGrafter"/>
</dbReference>
<comment type="similarity">
    <text evidence="2">Belongs to the glycosyl hydrolase 3 family.</text>
</comment>
<dbReference type="Pfam" id="PF01915">
    <property type="entry name" value="Glyco_hydro_3_C"/>
    <property type="match status" value="1"/>
</dbReference>
<keyword evidence="3" id="KW-0858">Xylan degradation</keyword>
<dbReference type="SMART" id="SM01217">
    <property type="entry name" value="Fn3_like"/>
    <property type="match status" value="1"/>
</dbReference>
<dbReference type="GO" id="GO:0009044">
    <property type="term" value="F:xylan 1,4-beta-xylosidase activity"/>
    <property type="evidence" value="ECO:0007669"/>
    <property type="project" value="UniProtKB-EC"/>
</dbReference>
<dbReference type="InterPro" id="IPR037524">
    <property type="entry name" value="PA14/GLEYA"/>
</dbReference>
<evidence type="ECO:0000256" key="1">
    <source>
        <dbReference type="ARBA" id="ARBA00004851"/>
    </source>
</evidence>
<protein>
    <recommendedName>
        <fullName evidence="8">xylan 1,4-beta-xylosidase</fullName>
        <ecNumber evidence="8">3.2.1.37</ecNumber>
    </recommendedName>
</protein>
<dbReference type="InterPro" id="IPR001764">
    <property type="entry name" value="Glyco_hydro_3_N"/>
</dbReference>
<keyword evidence="4" id="KW-0732">Signal</keyword>
<dbReference type="PANTHER" id="PTHR42721:SF3">
    <property type="entry name" value="BETA-D-XYLOSIDASE 5-RELATED"/>
    <property type="match status" value="1"/>
</dbReference>
<feature type="domain" description="PA14" evidence="10">
    <location>
        <begin position="664"/>
        <end position="882"/>
    </location>
</feature>
<evidence type="ECO:0000256" key="6">
    <source>
        <dbReference type="ARBA" id="ARBA00023295"/>
    </source>
</evidence>
<feature type="compositionally biased region" description="Polar residues" evidence="9">
    <location>
        <begin position="470"/>
        <end position="494"/>
    </location>
</feature>
<keyword evidence="12" id="KW-1185">Reference proteome</keyword>
<keyword evidence="3" id="KW-0119">Carbohydrate metabolism</keyword>
<dbReference type="Proteomes" id="UP000297245">
    <property type="component" value="Unassembled WGS sequence"/>
</dbReference>
<dbReference type="InterPro" id="IPR036962">
    <property type="entry name" value="Glyco_hydro_3_N_sf"/>
</dbReference>
<sequence length="1198" mass="128075">MKPTRGSSFLLAVIGVGLTVLLSVLFRNAHEVGEGITSARKVELVKRDQADNNSSPNAKRDAFVQALLDQMTPEELAMQIHMTFADSVVGPTSSNSLFSAATRYAPLGVVHDWYPLSPPPSPSNPDPNLYNALQRLNLNFSSSTPPFDSHTPIPFMQLGECLHGVGSFKQSMFPSPIALSSSWDEDLVYKVGRAIGTEARSVGIHACLCPVLDLGKEPRWGRVQEAWGEDYHLTTAMGVSFAWGLSKNATHAASDAVVPVVKHFIGHGSPQGGINAAPYTGSGVREYMMEFFRPFKAVLGRGGGRGVMMAYHEFDSVPAHVNPFFYDALFEEWGFDGFVMADDTGIRMLQNRHTVAPPVSSPLGDADTISQWLNAGGGIQFYDFSLDEWVNTIVSLLSNSTSNSTSPTSPPSLSLKTLQSRVRGVLNVKWDLGLFRPLLSSGNDTEPVSASSSGLFSSMSSSVGTSSRSTPQDNNSTTSRTGSDPDSDPNSSLFVPPSISTYYETLTAKHLPLTLEAARKAIVLLENRNGTLPIKLSMSNSSLDSIPKKIALIGPFGDILNYGDYSGPWGASPVPPSTSTSTSTSTSVVNASSSGGRIAGTLREGILGYLEEFNSGQSEEGKVKLVTSVGTNTWLYNAQYGVPSYLLSPSNSTNSTVVDASNVHASHGLFATYYASTDFTDPRFTRVETPIRDWGLYPPFDSGLNTSSGSGKVVVLPSNNFSVIWEGELTAPVFDDVDADSSELNEVNGFIGVAVGPNTTARLFIDGEVVAESSYPPPASLLSASSSSSPTGSSSSSPSNLNPNGSPTFQTGTFLPNIEPLTYSIANATIPPPGAGRFTFEGGKKYTLRIEYQTWNLAVKVENVNSVNSQVGLWWNLVEQGLGNGTALPVRGDGEQNGGDEDGSDPSLGVSKAVEIAKSSDLVILAVGANWNSDGESGDRGTLGLSVNQTQLADAIFDLGIPVVLVLQGGRPFAIPKYYSRAAAVLDAFFPGQSGGQAIADVLFGAFNPGGRIALSVPYDAAALPVYYNYHVTRHALSYTDIPSFPLYYFGYGLSYTTFSTSNFNGSSSGGAQTFASGETIAFRVTVKNEGDMAGSYVAQVYLLARVSNIVRPARQLVAFKRVYLDAGESQDVSMTLDVDEFLPIVNRRYEWELETGDYTFALLENGGPEEMGGQEAPKKKKTKNKKKNAKKPNEEGF</sequence>
<feature type="compositionally biased region" description="Basic residues" evidence="9">
    <location>
        <begin position="1179"/>
        <end position="1191"/>
    </location>
</feature>
<dbReference type="PROSITE" id="PS51820">
    <property type="entry name" value="PA14"/>
    <property type="match status" value="1"/>
</dbReference>
<dbReference type="Pfam" id="PF14310">
    <property type="entry name" value="Fn3-like"/>
    <property type="match status" value="1"/>
</dbReference>
<evidence type="ECO:0000256" key="5">
    <source>
        <dbReference type="ARBA" id="ARBA00022801"/>
    </source>
</evidence>
<accession>A0A4S8KUQ2</accession>
<evidence type="ECO:0000256" key="7">
    <source>
        <dbReference type="ARBA" id="ARBA00024574"/>
    </source>
</evidence>
<dbReference type="Pfam" id="PF00933">
    <property type="entry name" value="Glyco_hydro_3"/>
    <property type="match status" value="1"/>
</dbReference>
<dbReference type="SUPFAM" id="SSF51445">
    <property type="entry name" value="(Trans)glycosidases"/>
    <property type="match status" value="1"/>
</dbReference>
<dbReference type="InterPro" id="IPR017853">
    <property type="entry name" value="GH"/>
</dbReference>
<feature type="compositionally biased region" description="Low complexity" evidence="9">
    <location>
        <begin position="459"/>
        <end position="469"/>
    </location>
</feature>
<keyword evidence="3" id="KW-0624">Polysaccharide degradation</keyword>
<feature type="compositionally biased region" description="Low complexity" evidence="9">
    <location>
        <begin position="780"/>
        <end position="808"/>
    </location>
</feature>
<organism evidence="11 12">
    <name type="scientific">Dendrothele bispora (strain CBS 962.96)</name>
    <dbReference type="NCBI Taxonomy" id="1314807"/>
    <lineage>
        <taxon>Eukaryota</taxon>
        <taxon>Fungi</taxon>
        <taxon>Dikarya</taxon>
        <taxon>Basidiomycota</taxon>
        <taxon>Agaricomycotina</taxon>
        <taxon>Agaricomycetes</taxon>
        <taxon>Agaricomycetidae</taxon>
        <taxon>Agaricales</taxon>
        <taxon>Agaricales incertae sedis</taxon>
        <taxon>Dendrothele</taxon>
    </lineage>
</organism>
<dbReference type="EC" id="3.2.1.37" evidence="8"/>
<dbReference type="Gene3D" id="3.40.50.1700">
    <property type="entry name" value="Glycoside hydrolase family 3 C-terminal domain"/>
    <property type="match status" value="2"/>
</dbReference>
<evidence type="ECO:0000256" key="9">
    <source>
        <dbReference type="SAM" id="MobiDB-lite"/>
    </source>
</evidence>
<evidence type="ECO:0000256" key="4">
    <source>
        <dbReference type="ARBA" id="ARBA00022729"/>
    </source>
</evidence>
<dbReference type="OrthoDB" id="2123594at2759"/>
<evidence type="ECO:0000313" key="12">
    <source>
        <dbReference type="Proteomes" id="UP000297245"/>
    </source>
</evidence>
<evidence type="ECO:0000256" key="8">
    <source>
        <dbReference type="ARBA" id="ARBA00026107"/>
    </source>
</evidence>
<feature type="compositionally biased region" description="Low complexity" evidence="9">
    <location>
        <begin position="577"/>
        <end position="590"/>
    </location>
</feature>
<dbReference type="SUPFAM" id="SSF56988">
    <property type="entry name" value="Anthrax protective antigen"/>
    <property type="match status" value="1"/>
</dbReference>
<proteinExistence type="inferred from homology"/>